<comment type="caution">
    <text evidence="1">The sequence shown here is derived from an EMBL/GenBank/DDBJ whole genome shotgun (WGS) entry which is preliminary data.</text>
</comment>
<reference evidence="1 2" key="1">
    <citation type="journal article" date="2020" name="ISME J.">
        <title>Uncovering the hidden diversity of litter-decomposition mechanisms in mushroom-forming fungi.</title>
        <authorList>
            <person name="Floudas D."/>
            <person name="Bentzer J."/>
            <person name="Ahren D."/>
            <person name="Johansson T."/>
            <person name="Persson P."/>
            <person name="Tunlid A."/>
        </authorList>
    </citation>
    <scope>NUCLEOTIDE SEQUENCE [LARGE SCALE GENOMIC DNA]</scope>
    <source>
        <strain evidence="1 2">CBS 175.51</strain>
    </source>
</reference>
<dbReference type="AlphaFoldDB" id="A0A8H5C3H0"/>
<dbReference type="OrthoDB" id="10310832at2759"/>
<protein>
    <submittedName>
        <fullName evidence="1">Uncharacterized protein</fullName>
    </submittedName>
</protein>
<gene>
    <name evidence="1" type="ORF">D9611_002775</name>
</gene>
<accession>A0A8H5C3H0</accession>
<evidence type="ECO:0000313" key="2">
    <source>
        <dbReference type="Proteomes" id="UP000541558"/>
    </source>
</evidence>
<keyword evidence="2" id="KW-1185">Reference proteome</keyword>
<organism evidence="1 2">
    <name type="scientific">Ephemerocybe angulata</name>
    <dbReference type="NCBI Taxonomy" id="980116"/>
    <lineage>
        <taxon>Eukaryota</taxon>
        <taxon>Fungi</taxon>
        <taxon>Dikarya</taxon>
        <taxon>Basidiomycota</taxon>
        <taxon>Agaricomycotina</taxon>
        <taxon>Agaricomycetes</taxon>
        <taxon>Agaricomycetidae</taxon>
        <taxon>Agaricales</taxon>
        <taxon>Agaricineae</taxon>
        <taxon>Psathyrellaceae</taxon>
        <taxon>Ephemerocybe</taxon>
    </lineage>
</organism>
<dbReference type="EMBL" id="JAACJK010000109">
    <property type="protein sequence ID" value="KAF5333247.1"/>
    <property type="molecule type" value="Genomic_DNA"/>
</dbReference>
<evidence type="ECO:0000313" key="1">
    <source>
        <dbReference type="EMBL" id="KAF5333247.1"/>
    </source>
</evidence>
<name>A0A8H5C3H0_9AGAR</name>
<proteinExistence type="predicted"/>
<dbReference type="Proteomes" id="UP000541558">
    <property type="component" value="Unassembled WGS sequence"/>
</dbReference>
<sequence length="437" mass="48265">MAPRIAPELLELIIDEAADAPPTLPSLSLVSRHCAFRARKYIFKHVRLGSDGEKTFPHDNGSERQLKRLGAFLGLLEANESLAPCVQSLDINMSCFTGSENVEAKCNSIESLVYVIQRLSSLSWIRIGFSGGDSWDAIPKRVQDAIADCFLRPRIRRISVVCFANFPYRLVFSSLGLQVLDLVMVRPCANTVAEGHDVTASTPYTGATGLIQLDSRHSLIRYAVLASPDTFSSLQALRLALSSRDDWIVYCRILQLCCATLLQISIDAQVEFEDVATEENVPDLPNVKHLELMVLSSIEWRPTYVDVSTHGISYAESALSLHSKLLSVLESLTLKVLLSTSTFNFLNSYPILEGSAAAWTAFDEWLASRTSGQTRIELHFEILLLTGGDADPQDKIKVANQLVREATALFTKTAETGHLSISAVVLTKTDYRAQYIP</sequence>